<evidence type="ECO:0000313" key="2">
    <source>
        <dbReference type="Proteomes" id="UP000887023"/>
    </source>
</evidence>
<name>A0ABX8SCH3_9ACTN</name>
<accession>A0ABX8SCH3</accession>
<dbReference type="EMBL" id="CP079105">
    <property type="protein sequence ID" value="QXQ14877.1"/>
    <property type="molecule type" value="Genomic_DNA"/>
</dbReference>
<gene>
    <name evidence="1" type="ORF">KV203_05700</name>
</gene>
<reference evidence="1" key="1">
    <citation type="submission" date="2021-07" db="EMBL/GenBank/DDBJ databases">
        <title>Candidatus Kaistella beijingensis sp. nov. isolated from a municipal wastewater treatment plant is involved in sludge foaming.</title>
        <authorList>
            <person name="Song Y."/>
            <person name="Liu S.-J."/>
        </authorList>
    </citation>
    <scope>NUCLEOTIDE SEQUENCE</scope>
    <source>
        <strain evidence="1">DSM 43998</strain>
    </source>
</reference>
<dbReference type="Pfam" id="PF07505">
    <property type="entry name" value="DUF5131"/>
    <property type="match status" value="1"/>
</dbReference>
<proteinExistence type="predicted"/>
<evidence type="ECO:0000313" key="1">
    <source>
        <dbReference type="EMBL" id="QXQ14877.1"/>
    </source>
</evidence>
<dbReference type="RefSeq" id="WP_066474917.1">
    <property type="nucleotide sequence ID" value="NZ_CBCRUZ010000009.1"/>
</dbReference>
<sequence>MGDRTSIEWTDASWNPVTGCTKVSPGCDHCYAETIAHRFAGTKAYPAGFAVTLRPERLDQPIRWARTRRVFVNSMSDLFHRDIPDDYIAQVWARMAASRRHTFQVLTKRPARMRALLRSANFVELVHRKWIERPQQPPSWRWPLPNVWGGVSVESQQWAENRIPILLDTPLAIRFVSAEPLLGPLDLAGWLHDSTCAYRAEDVCTCYPPYEDCIDWVIAGGESGTGARPMHPDWARSLRDQCATSRAAFHFKQWGEWYPGRVVADDTMSGGAYYTGSPVVGGQLAVSSPNVHDFGGGVGAYRIGKRLAGRELDGRTWDEYPPAVAR</sequence>
<dbReference type="Proteomes" id="UP000887023">
    <property type="component" value="Chromosome"/>
</dbReference>
<organism evidence="1 2">
    <name type="scientific">Skermania pinensis</name>
    <dbReference type="NCBI Taxonomy" id="39122"/>
    <lineage>
        <taxon>Bacteria</taxon>
        <taxon>Bacillati</taxon>
        <taxon>Actinomycetota</taxon>
        <taxon>Actinomycetes</taxon>
        <taxon>Mycobacteriales</taxon>
        <taxon>Gordoniaceae</taxon>
        <taxon>Skermania</taxon>
    </lineage>
</organism>
<dbReference type="InterPro" id="IPR011101">
    <property type="entry name" value="DUF5131"/>
</dbReference>
<keyword evidence="2" id="KW-1185">Reference proteome</keyword>
<protein>
    <submittedName>
        <fullName evidence="1">Phage Gp37/Gp68 family protein</fullName>
    </submittedName>
</protein>